<feature type="transmembrane region" description="Helical" evidence="3">
    <location>
        <begin position="32"/>
        <end position="51"/>
    </location>
</feature>
<evidence type="ECO:0008006" key="8">
    <source>
        <dbReference type="Google" id="ProtNLM"/>
    </source>
</evidence>
<dbReference type="PANTHER" id="PTHR43248:SF25">
    <property type="entry name" value="AB HYDROLASE-1 DOMAIN-CONTAINING PROTEIN-RELATED"/>
    <property type="match status" value="1"/>
</dbReference>
<dbReference type="Gene3D" id="3.40.50.1820">
    <property type="entry name" value="alpha/beta hydrolase"/>
    <property type="match status" value="1"/>
</dbReference>
<evidence type="ECO:0000313" key="6">
    <source>
        <dbReference type="EMBL" id="RDW66001.1"/>
    </source>
</evidence>
<keyword evidence="3" id="KW-1133">Transmembrane helix</keyword>
<feature type="domain" description="AB hydrolase-1" evidence="4">
    <location>
        <begin position="114"/>
        <end position="267"/>
    </location>
</feature>
<dbReference type="SUPFAM" id="SSF53474">
    <property type="entry name" value="alpha/beta-Hydrolases"/>
    <property type="match status" value="1"/>
</dbReference>
<dbReference type="InterPro" id="IPR051601">
    <property type="entry name" value="Serine_prot/Carboxylest_S33"/>
</dbReference>
<dbReference type="PANTHER" id="PTHR43248">
    <property type="entry name" value="2-SUCCINYL-6-HYDROXY-2,4-CYCLOHEXADIENE-1-CARBOXYLATE SYNTHASE"/>
    <property type="match status" value="1"/>
</dbReference>
<evidence type="ECO:0000256" key="1">
    <source>
        <dbReference type="ARBA" id="ARBA00010088"/>
    </source>
</evidence>
<protein>
    <recommendedName>
        <fullName evidence="8">AB hydrolase-1 domain-containing protein</fullName>
    </recommendedName>
</protein>
<keyword evidence="3" id="KW-0472">Membrane</keyword>
<dbReference type="OrthoDB" id="425534at2759"/>
<keyword evidence="2" id="KW-0378">Hydrolase</keyword>
<organism evidence="6 7">
    <name type="scientific">Coleophoma cylindrospora</name>
    <dbReference type="NCBI Taxonomy" id="1849047"/>
    <lineage>
        <taxon>Eukaryota</taxon>
        <taxon>Fungi</taxon>
        <taxon>Dikarya</taxon>
        <taxon>Ascomycota</taxon>
        <taxon>Pezizomycotina</taxon>
        <taxon>Leotiomycetes</taxon>
        <taxon>Helotiales</taxon>
        <taxon>Dermateaceae</taxon>
        <taxon>Coleophoma</taxon>
    </lineage>
</organism>
<dbReference type="EMBL" id="PDLM01000011">
    <property type="protein sequence ID" value="RDW66001.1"/>
    <property type="molecule type" value="Genomic_DNA"/>
</dbReference>
<comment type="caution">
    <text evidence="6">The sequence shown here is derived from an EMBL/GenBank/DDBJ whole genome shotgun (WGS) entry which is preliminary data.</text>
</comment>
<evidence type="ECO:0000259" key="4">
    <source>
        <dbReference type="Pfam" id="PF00561"/>
    </source>
</evidence>
<dbReference type="AlphaFoldDB" id="A0A3D8QWD3"/>
<dbReference type="InterPro" id="IPR000073">
    <property type="entry name" value="AB_hydrolase_1"/>
</dbReference>
<keyword evidence="3" id="KW-0812">Transmembrane</keyword>
<dbReference type="Pfam" id="PF08386">
    <property type="entry name" value="Abhydrolase_4"/>
    <property type="match status" value="1"/>
</dbReference>
<proteinExistence type="inferred from homology"/>
<accession>A0A3D8QWD3</accession>
<evidence type="ECO:0000256" key="2">
    <source>
        <dbReference type="ARBA" id="ARBA00022801"/>
    </source>
</evidence>
<dbReference type="InterPro" id="IPR029058">
    <property type="entry name" value="AB_hydrolase_fold"/>
</dbReference>
<dbReference type="STRING" id="1849047.A0A3D8QWD3"/>
<feature type="domain" description="Peptidase S33 tripeptidyl aminopeptidase-like C-terminal" evidence="5">
    <location>
        <begin position="461"/>
        <end position="543"/>
    </location>
</feature>
<dbReference type="Pfam" id="PF00561">
    <property type="entry name" value="Abhydrolase_1"/>
    <property type="match status" value="1"/>
</dbReference>
<reference evidence="6 7" key="1">
    <citation type="journal article" date="2018" name="IMA Fungus">
        <title>IMA Genome-F 9: Draft genome sequence of Annulohypoxylon stygium, Aspergillus mulundensis, Berkeleyomyces basicola (syn. Thielaviopsis basicola), Ceratocystis smalleyi, two Cercospora beticola strains, Coleophoma cylindrospora, Fusarium fracticaudum, Phialophora cf. hyalina, and Morchella septimelata.</title>
        <authorList>
            <person name="Wingfield B.D."/>
            <person name="Bills G.F."/>
            <person name="Dong Y."/>
            <person name="Huang W."/>
            <person name="Nel W.J."/>
            <person name="Swalarsk-Parry B.S."/>
            <person name="Vaghefi N."/>
            <person name="Wilken P.M."/>
            <person name="An Z."/>
            <person name="de Beer Z.W."/>
            <person name="De Vos L."/>
            <person name="Chen L."/>
            <person name="Duong T.A."/>
            <person name="Gao Y."/>
            <person name="Hammerbacher A."/>
            <person name="Kikkert J.R."/>
            <person name="Li Y."/>
            <person name="Li H."/>
            <person name="Li K."/>
            <person name="Li Q."/>
            <person name="Liu X."/>
            <person name="Ma X."/>
            <person name="Naidoo K."/>
            <person name="Pethybridge S.J."/>
            <person name="Sun J."/>
            <person name="Steenkamp E.T."/>
            <person name="van der Nest M.A."/>
            <person name="van Wyk S."/>
            <person name="Wingfield M.J."/>
            <person name="Xiong C."/>
            <person name="Yue Q."/>
            <person name="Zhang X."/>
        </authorList>
    </citation>
    <scope>NUCLEOTIDE SEQUENCE [LARGE SCALE GENOMIC DNA]</scope>
    <source>
        <strain evidence="6 7">BP6252</strain>
    </source>
</reference>
<dbReference type="Proteomes" id="UP000256645">
    <property type="component" value="Unassembled WGS sequence"/>
</dbReference>
<dbReference type="GO" id="GO:0016787">
    <property type="term" value="F:hydrolase activity"/>
    <property type="evidence" value="ECO:0007669"/>
    <property type="project" value="UniProtKB-KW"/>
</dbReference>
<name>A0A3D8QWD3_9HELO</name>
<comment type="similarity">
    <text evidence="1">Belongs to the peptidase S33 family.</text>
</comment>
<sequence>MGSHEKQTLLVQHTKLNSSPAAGWSLARRVKYVIIVLLTASTYVLFSYGSFDAGAGSTSSLKWEPCGEVNKHKLECTRIDVPMDQFNKSASDKTFSIPLVRLLATNTSATGGKSILLNPGGPGGSGAEFIWRRGEQLNKIIGEGFHLLSFDPRGVNGSIPQASCYVSPEQREEKIFETPWEVEFEAGDMFTRAENQVKACFEVMGEHSLYINTPQTAADMNSILDAIGQEEMYYWGFSYGTTLGQTYAQLFPERVTRLIIDGVSNLDDWYNTFVDEEDLVDTDKCYSEFVRHCFEAKENCPLNSIKDVSFKTANDLQTYIDDFLEALEAEPIPVYLGAKDYGAVTRRGVATNGVFSALYKPTPMWSVLAKNLAQLLSGNATAAYQAYTDLWVTKVIADETNTFVVQNDNWKTGANAPEHGIKPLQNLTMSLPEVSKLVSKYMGSDIYARASWDLPTTHDFHPRYHPEFPRVKTAHPILVLSTTYDPVCPLISAKKAHNSFEGAGFVEQHSTGHCSVSMPSLCTAKHVQRYFYDGILPEKGATCEIDGEYFPAPGSSLEAQSQLGEDDAKLLQALQELAAIGINDVPRF</sequence>
<evidence type="ECO:0000313" key="7">
    <source>
        <dbReference type="Proteomes" id="UP000256645"/>
    </source>
</evidence>
<keyword evidence="7" id="KW-1185">Reference proteome</keyword>
<gene>
    <name evidence="6" type="ORF">BP6252_09636</name>
</gene>
<dbReference type="InterPro" id="IPR013595">
    <property type="entry name" value="Pept_S33_TAP-like_C"/>
</dbReference>
<evidence type="ECO:0000259" key="5">
    <source>
        <dbReference type="Pfam" id="PF08386"/>
    </source>
</evidence>
<evidence type="ECO:0000256" key="3">
    <source>
        <dbReference type="SAM" id="Phobius"/>
    </source>
</evidence>